<keyword evidence="2" id="KW-0812">Transmembrane</keyword>
<organism evidence="3 4">
    <name type="scientific">Vanrija pseudolonga</name>
    <dbReference type="NCBI Taxonomy" id="143232"/>
    <lineage>
        <taxon>Eukaryota</taxon>
        <taxon>Fungi</taxon>
        <taxon>Dikarya</taxon>
        <taxon>Basidiomycota</taxon>
        <taxon>Agaricomycotina</taxon>
        <taxon>Tremellomycetes</taxon>
        <taxon>Trichosporonales</taxon>
        <taxon>Trichosporonaceae</taxon>
        <taxon>Vanrija</taxon>
    </lineage>
</organism>
<gene>
    <name evidence="3" type="ORF">LOC62_07G009167</name>
</gene>
<name>A0AAF0YL56_9TREE</name>
<proteinExistence type="predicted"/>
<feature type="transmembrane region" description="Helical" evidence="2">
    <location>
        <begin position="282"/>
        <end position="302"/>
    </location>
</feature>
<protein>
    <recommendedName>
        <fullName evidence="5">Integral membrane protein</fullName>
    </recommendedName>
</protein>
<sequence length="383" mass="43070">MPPDAGTRTTTLKAKGGGTPLRLDTKANAKQSLPKQINPTTVHFTNDDGKRITWHSRRARKGRYSNKRYHVTNQHGHTHTLFLRLHHEEQVLKAHIWGDVTFWVAFTFTWGSILWVVNGFLEWLPYIYPSLDRKGIANAGSWTAFAGGLVFVIGAYLMVVEALSRGRETNFGTAIKRVLTHSSTSVPSTPHSSTSSEAENGGNDDDSERFPWPEQDHPGFVWWAKPRWHDIGYDAVSCHIPSCTHTQGMMQFAASTIFWIATVVGIPGVVTGKKLAIRDVFFWTPQVIGGVGFILCALLLMLEVQHKRWIPRPLDIGWQIAFWNFIGGVGFTLCGALGYAYSHHKVAYQSELATFWASWAFLIASVLQLYEALWRDPPTERLP</sequence>
<evidence type="ECO:0000256" key="1">
    <source>
        <dbReference type="SAM" id="MobiDB-lite"/>
    </source>
</evidence>
<dbReference type="GeneID" id="87812330"/>
<keyword evidence="2" id="KW-0472">Membrane</keyword>
<feature type="compositionally biased region" description="Low complexity" evidence="1">
    <location>
        <begin position="182"/>
        <end position="196"/>
    </location>
</feature>
<evidence type="ECO:0000313" key="3">
    <source>
        <dbReference type="EMBL" id="WOO85673.1"/>
    </source>
</evidence>
<feature type="transmembrane region" description="Helical" evidence="2">
    <location>
        <begin position="252"/>
        <end position="270"/>
    </location>
</feature>
<dbReference type="EMBL" id="CP086720">
    <property type="protein sequence ID" value="WOO85673.1"/>
    <property type="molecule type" value="Genomic_DNA"/>
</dbReference>
<accession>A0AAF0YL56</accession>
<dbReference type="RefSeq" id="XP_062631699.1">
    <property type="nucleotide sequence ID" value="XM_062775715.1"/>
</dbReference>
<evidence type="ECO:0008006" key="5">
    <source>
        <dbReference type="Google" id="ProtNLM"/>
    </source>
</evidence>
<evidence type="ECO:0000313" key="4">
    <source>
        <dbReference type="Proteomes" id="UP000827549"/>
    </source>
</evidence>
<feature type="region of interest" description="Disordered" evidence="1">
    <location>
        <begin position="1"/>
        <end position="23"/>
    </location>
</feature>
<evidence type="ECO:0000256" key="2">
    <source>
        <dbReference type="SAM" id="Phobius"/>
    </source>
</evidence>
<keyword evidence="4" id="KW-1185">Reference proteome</keyword>
<keyword evidence="2" id="KW-1133">Transmembrane helix</keyword>
<feature type="transmembrane region" description="Helical" evidence="2">
    <location>
        <begin position="353"/>
        <end position="373"/>
    </location>
</feature>
<dbReference type="AlphaFoldDB" id="A0AAF0YL56"/>
<feature type="transmembrane region" description="Helical" evidence="2">
    <location>
        <begin position="100"/>
        <end position="121"/>
    </location>
</feature>
<dbReference type="Proteomes" id="UP000827549">
    <property type="component" value="Chromosome 7"/>
</dbReference>
<feature type="transmembrane region" description="Helical" evidence="2">
    <location>
        <begin position="141"/>
        <end position="160"/>
    </location>
</feature>
<feature type="region of interest" description="Disordered" evidence="1">
    <location>
        <begin position="182"/>
        <end position="210"/>
    </location>
</feature>
<reference evidence="3" key="1">
    <citation type="submission" date="2023-10" db="EMBL/GenBank/DDBJ databases">
        <authorList>
            <person name="Noh H."/>
        </authorList>
    </citation>
    <scope>NUCLEOTIDE SEQUENCE</scope>
    <source>
        <strain evidence="3">DUCC4014</strain>
    </source>
</reference>
<feature type="transmembrane region" description="Helical" evidence="2">
    <location>
        <begin position="322"/>
        <end position="341"/>
    </location>
</feature>